<protein>
    <submittedName>
        <fullName evidence="1">Uncharacterized protein</fullName>
    </submittedName>
</protein>
<comment type="caution">
    <text evidence="1">The sequence shown here is derived from an EMBL/GenBank/DDBJ whole genome shotgun (WGS) entry which is preliminary data.</text>
</comment>
<gene>
    <name evidence="1" type="ORF">E3U43_013912</name>
</gene>
<sequence length="322" mass="34750">MNREEAPGKSPEDMYIQQKVRVLLMLKKMGSNLTPSEEAFLRNYAADPAQIVTSNAVAAPTNTTALQLLQRWSHPYGRFSVYSDCKDSRDAARSSVVIYVTGVGAFLTLKVFMEGKSDDVSVVAVIYVIHHPGAPLSTGRLTEVDITSCNRTLFTHRRSGAELQQQRGLNGIEGSDLSVIIEEQEADSSVCYSTSDQWLEVAFPTTGFGIYNTSTATLKAVVANTYNRLLIYKIVDDKHVGCRGRGDGVLTVRDGRSAPVTFAPTPPPSFRPSASRILAPLPLHPALHVIHNNSTNATLMSSGEEGAPGGDGRGGEETPGEL</sequence>
<accession>A0ACD3RAX3</accession>
<evidence type="ECO:0000313" key="2">
    <source>
        <dbReference type="Proteomes" id="UP000793456"/>
    </source>
</evidence>
<dbReference type="Proteomes" id="UP000793456">
    <property type="component" value="Chromosome VIII"/>
</dbReference>
<reference evidence="1" key="1">
    <citation type="submission" date="2018-11" db="EMBL/GenBank/DDBJ databases">
        <title>The sequence and de novo assembly of Larimichthys crocea genome using PacBio and Hi-C technologies.</title>
        <authorList>
            <person name="Xu P."/>
            <person name="Chen B."/>
            <person name="Zhou Z."/>
            <person name="Ke Q."/>
            <person name="Wu Y."/>
            <person name="Bai H."/>
            <person name="Pu F."/>
        </authorList>
    </citation>
    <scope>NUCLEOTIDE SEQUENCE</scope>
    <source>
        <tissue evidence="1">Muscle</tissue>
    </source>
</reference>
<keyword evidence="2" id="KW-1185">Reference proteome</keyword>
<dbReference type="EMBL" id="CM011681">
    <property type="protein sequence ID" value="TMS16619.1"/>
    <property type="molecule type" value="Genomic_DNA"/>
</dbReference>
<evidence type="ECO:0000313" key="1">
    <source>
        <dbReference type="EMBL" id="TMS16619.1"/>
    </source>
</evidence>
<name>A0ACD3RAX3_LARCR</name>
<proteinExistence type="predicted"/>
<organism evidence="1 2">
    <name type="scientific">Larimichthys crocea</name>
    <name type="common">Large yellow croaker</name>
    <name type="synonym">Pseudosciaena crocea</name>
    <dbReference type="NCBI Taxonomy" id="215358"/>
    <lineage>
        <taxon>Eukaryota</taxon>
        <taxon>Metazoa</taxon>
        <taxon>Chordata</taxon>
        <taxon>Craniata</taxon>
        <taxon>Vertebrata</taxon>
        <taxon>Euteleostomi</taxon>
        <taxon>Actinopterygii</taxon>
        <taxon>Neopterygii</taxon>
        <taxon>Teleostei</taxon>
        <taxon>Neoteleostei</taxon>
        <taxon>Acanthomorphata</taxon>
        <taxon>Eupercaria</taxon>
        <taxon>Sciaenidae</taxon>
        <taxon>Larimichthys</taxon>
    </lineage>
</organism>